<dbReference type="EMBL" id="BMAO01017685">
    <property type="protein sequence ID" value="GFR17723.1"/>
    <property type="molecule type" value="Genomic_DNA"/>
</dbReference>
<gene>
    <name evidence="1" type="ORF">TNCT_411501</name>
</gene>
<name>A0A8X6JAM8_TRICU</name>
<protein>
    <submittedName>
        <fullName evidence="1">Uncharacterized protein</fullName>
    </submittedName>
</protein>
<dbReference type="AlphaFoldDB" id="A0A8X6JAM8"/>
<organism evidence="1 2">
    <name type="scientific">Trichonephila clavata</name>
    <name type="common">Joro spider</name>
    <name type="synonym">Nephila clavata</name>
    <dbReference type="NCBI Taxonomy" id="2740835"/>
    <lineage>
        <taxon>Eukaryota</taxon>
        <taxon>Metazoa</taxon>
        <taxon>Ecdysozoa</taxon>
        <taxon>Arthropoda</taxon>
        <taxon>Chelicerata</taxon>
        <taxon>Arachnida</taxon>
        <taxon>Araneae</taxon>
        <taxon>Araneomorphae</taxon>
        <taxon>Entelegynae</taxon>
        <taxon>Araneoidea</taxon>
        <taxon>Nephilidae</taxon>
        <taxon>Trichonephila</taxon>
    </lineage>
</organism>
<dbReference type="Proteomes" id="UP000887116">
    <property type="component" value="Unassembled WGS sequence"/>
</dbReference>
<evidence type="ECO:0000313" key="2">
    <source>
        <dbReference type="Proteomes" id="UP000887116"/>
    </source>
</evidence>
<keyword evidence="2" id="KW-1185">Reference proteome</keyword>
<accession>A0A8X6JAM8</accession>
<reference evidence="1" key="1">
    <citation type="submission" date="2020-07" db="EMBL/GenBank/DDBJ databases">
        <title>Multicomponent nature underlies the extraordinary mechanical properties of spider dragline silk.</title>
        <authorList>
            <person name="Kono N."/>
            <person name="Nakamura H."/>
            <person name="Mori M."/>
            <person name="Yoshida Y."/>
            <person name="Ohtoshi R."/>
            <person name="Malay A.D."/>
            <person name="Moran D.A.P."/>
            <person name="Tomita M."/>
            <person name="Numata K."/>
            <person name="Arakawa K."/>
        </authorList>
    </citation>
    <scope>NUCLEOTIDE SEQUENCE</scope>
</reference>
<proteinExistence type="predicted"/>
<evidence type="ECO:0000313" key="1">
    <source>
        <dbReference type="EMBL" id="GFR17723.1"/>
    </source>
</evidence>
<sequence>MERQQLHTHLKTILRELKFCQCPLLCKYCREKTVGAHNSCSQLAGTHLTNVTEVAEEGPIPNEIPQWYSWDVSTFWGGRPINKKIYAFFLLSACFFFRKYRITSSLPF</sequence>
<comment type="caution">
    <text evidence="1">The sequence shown here is derived from an EMBL/GenBank/DDBJ whole genome shotgun (WGS) entry which is preliminary data.</text>
</comment>